<evidence type="ECO:0008006" key="4">
    <source>
        <dbReference type="Google" id="ProtNLM"/>
    </source>
</evidence>
<protein>
    <recommendedName>
        <fullName evidence="4">Carboxypeptidase-like regulatory domain-containing protein</fullName>
    </recommendedName>
</protein>
<keyword evidence="3" id="KW-1185">Reference proteome</keyword>
<reference evidence="2 3" key="1">
    <citation type="submission" date="2019-07" db="EMBL/GenBank/DDBJ databases">
        <title>Genome sequencing for Formosa sp. PS13.</title>
        <authorList>
            <person name="Park S.-J."/>
        </authorList>
    </citation>
    <scope>NUCLEOTIDE SEQUENCE [LARGE SCALE GENOMIC DNA]</scope>
    <source>
        <strain evidence="2 3">PS13</strain>
    </source>
</reference>
<organism evidence="2 3">
    <name type="scientific">Formosa sediminum</name>
    <dbReference type="NCBI Taxonomy" id="2594004"/>
    <lineage>
        <taxon>Bacteria</taxon>
        <taxon>Pseudomonadati</taxon>
        <taxon>Bacteroidota</taxon>
        <taxon>Flavobacteriia</taxon>
        <taxon>Flavobacteriales</taxon>
        <taxon>Flavobacteriaceae</taxon>
        <taxon>Formosa</taxon>
    </lineage>
</organism>
<sequence>MKYYILSIFGFLSCLFSVKSYAQFVTIAGAVNGAEDLENIHVINKTSEKYTITNKTGEFTIPVKLNDTLQFSSIQYNVLEVVVDQSTILNKAIRVNLKELVTALEEVVVGEILTGNLMLDIGNASDGQGYNFFDVGVTGLLRKKTTKMEERYNQSKSFKVLTAPGGAGASFSVNSVINGLTGRTKSLREYVKMEQNDKLIFEIRNQIAVMFFDEHPLDEDYRMDFWYFCSEDPNFNKRCNSNIDEDTIVFLNVKYNEYIKNLNSTSK</sequence>
<evidence type="ECO:0000256" key="1">
    <source>
        <dbReference type="SAM" id="SignalP"/>
    </source>
</evidence>
<name>A0A516GMV4_9FLAO</name>
<dbReference type="AlphaFoldDB" id="A0A516GMV4"/>
<accession>A0A516GMV4</accession>
<feature type="signal peptide" evidence="1">
    <location>
        <begin position="1"/>
        <end position="22"/>
    </location>
</feature>
<dbReference type="Proteomes" id="UP000319209">
    <property type="component" value="Chromosome"/>
</dbReference>
<evidence type="ECO:0000313" key="3">
    <source>
        <dbReference type="Proteomes" id="UP000319209"/>
    </source>
</evidence>
<dbReference type="Pfam" id="PF13715">
    <property type="entry name" value="CarbopepD_reg_2"/>
    <property type="match status" value="1"/>
</dbReference>
<dbReference type="RefSeq" id="WP_143379620.1">
    <property type="nucleotide sequence ID" value="NZ_CP041637.1"/>
</dbReference>
<feature type="chain" id="PRO_5021696918" description="Carboxypeptidase-like regulatory domain-containing protein" evidence="1">
    <location>
        <begin position="23"/>
        <end position="267"/>
    </location>
</feature>
<gene>
    <name evidence="2" type="ORF">FNB79_01510</name>
</gene>
<dbReference type="EMBL" id="CP041637">
    <property type="protein sequence ID" value="QDO92710.1"/>
    <property type="molecule type" value="Genomic_DNA"/>
</dbReference>
<dbReference type="InterPro" id="IPR008969">
    <property type="entry name" value="CarboxyPept-like_regulatory"/>
</dbReference>
<evidence type="ECO:0000313" key="2">
    <source>
        <dbReference type="EMBL" id="QDO92710.1"/>
    </source>
</evidence>
<proteinExistence type="predicted"/>
<dbReference type="KEGG" id="fop:FNB79_01510"/>
<dbReference type="SUPFAM" id="SSF49464">
    <property type="entry name" value="Carboxypeptidase regulatory domain-like"/>
    <property type="match status" value="1"/>
</dbReference>
<keyword evidence="1" id="KW-0732">Signal</keyword>
<dbReference type="OrthoDB" id="1427655at2"/>